<accession>A0A5B7EDN3</accession>
<gene>
    <name evidence="1" type="ORF">E2C01_025710</name>
</gene>
<protein>
    <submittedName>
        <fullName evidence="1">Uncharacterized protein</fullName>
    </submittedName>
</protein>
<dbReference type="AlphaFoldDB" id="A0A5B7EDN3"/>
<proteinExistence type="predicted"/>
<reference evidence="1 2" key="1">
    <citation type="submission" date="2019-05" db="EMBL/GenBank/DDBJ databases">
        <title>Another draft genome of Portunus trituberculatus and its Hox gene families provides insights of decapod evolution.</title>
        <authorList>
            <person name="Jeong J.-H."/>
            <person name="Song I."/>
            <person name="Kim S."/>
            <person name="Choi T."/>
            <person name="Kim D."/>
            <person name="Ryu S."/>
            <person name="Kim W."/>
        </authorList>
    </citation>
    <scope>NUCLEOTIDE SEQUENCE [LARGE SCALE GENOMIC DNA]</scope>
    <source>
        <tissue evidence="1">Muscle</tissue>
    </source>
</reference>
<name>A0A5B7EDN3_PORTR</name>
<evidence type="ECO:0000313" key="2">
    <source>
        <dbReference type="Proteomes" id="UP000324222"/>
    </source>
</evidence>
<dbReference type="Proteomes" id="UP000324222">
    <property type="component" value="Unassembled WGS sequence"/>
</dbReference>
<evidence type="ECO:0000313" key="1">
    <source>
        <dbReference type="EMBL" id="MPC32400.1"/>
    </source>
</evidence>
<dbReference type="EMBL" id="VSRR010002619">
    <property type="protein sequence ID" value="MPC32400.1"/>
    <property type="molecule type" value="Genomic_DNA"/>
</dbReference>
<keyword evidence="2" id="KW-1185">Reference proteome</keyword>
<sequence>MAPVFIELTTAHQHTRPLVTTPRTSNCTDPHLTTAPLHHLRPPPVLHASTASIHHSPHHTALYPRPTPFFASATRCLHLLPPLHHLSSLQGEDMRKMVCIGSVC</sequence>
<comment type="caution">
    <text evidence="1">The sequence shown here is derived from an EMBL/GenBank/DDBJ whole genome shotgun (WGS) entry which is preliminary data.</text>
</comment>
<organism evidence="1 2">
    <name type="scientific">Portunus trituberculatus</name>
    <name type="common">Swimming crab</name>
    <name type="synonym">Neptunus trituberculatus</name>
    <dbReference type="NCBI Taxonomy" id="210409"/>
    <lineage>
        <taxon>Eukaryota</taxon>
        <taxon>Metazoa</taxon>
        <taxon>Ecdysozoa</taxon>
        <taxon>Arthropoda</taxon>
        <taxon>Crustacea</taxon>
        <taxon>Multicrustacea</taxon>
        <taxon>Malacostraca</taxon>
        <taxon>Eumalacostraca</taxon>
        <taxon>Eucarida</taxon>
        <taxon>Decapoda</taxon>
        <taxon>Pleocyemata</taxon>
        <taxon>Brachyura</taxon>
        <taxon>Eubrachyura</taxon>
        <taxon>Portunoidea</taxon>
        <taxon>Portunidae</taxon>
        <taxon>Portuninae</taxon>
        <taxon>Portunus</taxon>
    </lineage>
</organism>